<dbReference type="EMBL" id="CP040442">
    <property type="protein sequence ID" value="QOW09817.1"/>
    <property type="molecule type" value="Genomic_DNA"/>
</dbReference>
<feature type="region of interest" description="Disordered" evidence="1">
    <location>
        <begin position="50"/>
        <end position="75"/>
    </location>
</feature>
<evidence type="ECO:0000256" key="2">
    <source>
        <dbReference type="SAM" id="SignalP"/>
    </source>
</evidence>
<evidence type="ECO:0000313" key="3">
    <source>
        <dbReference type="EMBL" id="QOW09817.1"/>
    </source>
</evidence>
<evidence type="ECO:0008006" key="5">
    <source>
        <dbReference type="Google" id="ProtNLM"/>
    </source>
</evidence>
<reference evidence="3 4" key="1">
    <citation type="submission" date="2019-05" db="EMBL/GenBank/DDBJ databases">
        <title>Chryseobacterium sp. isolated from King George Island, maritime Antarctica.</title>
        <authorList>
            <person name="Peng X."/>
        </authorList>
    </citation>
    <scope>NUCLEOTIDE SEQUENCE [LARGE SCALE GENOMIC DNA]</scope>
    <source>
        <strain evidence="3 4">7-3A</strain>
    </source>
</reference>
<evidence type="ECO:0000256" key="1">
    <source>
        <dbReference type="SAM" id="MobiDB-lite"/>
    </source>
</evidence>
<evidence type="ECO:0000313" key="4">
    <source>
        <dbReference type="Proteomes" id="UP000594195"/>
    </source>
</evidence>
<accession>A0A7M2Y6E0</accession>
<dbReference type="Proteomes" id="UP000594195">
    <property type="component" value="Chromosome"/>
</dbReference>
<gene>
    <name evidence="3" type="ORF">Q73A0000_05270</name>
</gene>
<feature type="chain" id="PRO_5032839442" description="Lipoprotein" evidence="2">
    <location>
        <begin position="24"/>
        <end position="75"/>
    </location>
</feature>
<dbReference type="RefSeq" id="WP_193813033.1">
    <property type="nucleotide sequence ID" value="NZ_CP040442.1"/>
</dbReference>
<keyword evidence="4" id="KW-1185">Reference proteome</keyword>
<sequence>MKKFISWVAAVAVLVSVVSCREAEELTAIPETNYVNAKLKKDSLEIKTENHTSLDTSNTVNDAEGDPPKKDEIKW</sequence>
<organism evidence="3 4">
    <name type="scientific">Kaistella flava</name>
    <name type="common">ex Peng et al. 2021</name>
    <dbReference type="NCBI Taxonomy" id="2038776"/>
    <lineage>
        <taxon>Bacteria</taxon>
        <taxon>Pseudomonadati</taxon>
        <taxon>Bacteroidota</taxon>
        <taxon>Flavobacteriia</taxon>
        <taxon>Flavobacteriales</taxon>
        <taxon>Weeksellaceae</taxon>
        <taxon>Chryseobacterium group</taxon>
        <taxon>Kaistella</taxon>
    </lineage>
</organism>
<feature type="compositionally biased region" description="Basic and acidic residues" evidence="1">
    <location>
        <begin position="66"/>
        <end position="75"/>
    </location>
</feature>
<dbReference type="KEGG" id="kfa:Q73A0000_05270"/>
<feature type="signal peptide" evidence="2">
    <location>
        <begin position="1"/>
        <end position="23"/>
    </location>
</feature>
<keyword evidence="2" id="KW-0732">Signal</keyword>
<dbReference type="AlphaFoldDB" id="A0A7M2Y6E0"/>
<dbReference type="PROSITE" id="PS51257">
    <property type="entry name" value="PROKAR_LIPOPROTEIN"/>
    <property type="match status" value="1"/>
</dbReference>
<name>A0A7M2Y6E0_9FLAO</name>
<proteinExistence type="predicted"/>
<protein>
    <recommendedName>
        <fullName evidence="5">Lipoprotein</fullName>
    </recommendedName>
</protein>